<evidence type="ECO:0000256" key="3">
    <source>
        <dbReference type="ARBA" id="ARBA00023136"/>
    </source>
</evidence>
<keyword evidence="7 8" id="KW-0131">Cell cycle</keyword>
<feature type="signal peptide" evidence="10">
    <location>
        <begin position="1"/>
        <end position="24"/>
    </location>
</feature>
<reference evidence="12 13" key="1">
    <citation type="submission" date="2020-12" db="EMBL/GenBank/DDBJ databases">
        <authorList>
            <person name="Shan Y."/>
        </authorList>
    </citation>
    <scope>NUCLEOTIDE SEQUENCE [LARGE SCALE GENOMIC DNA]</scope>
    <source>
        <strain evidence="13">csc3.9</strain>
    </source>
</reference>
<comment type="subcellular location">
    <subcellularLocation>
        <location evidence="8">Cell outer membrane</location>
        <topology evidence="8">Lipid-anchor</topology>
    </subcellularLocation>
</comment>
<dbReference type="Pfam" id="PF00691">
    <property type="entry name" value="OmpA"/>
    <property type="match status" value="1"/>
</dbReference>
<feature type="domain" description="OmpA-like" evidence="11">
    <location>
        <begin position="56"/>
        <end position="167"/>
    </location>
</feature>
<dbReference type="SUPFAM" id="SSF103088">
    <property type="entry name" value="OmpA-like"/>
    <property type="match status" value="1"/>
</dbReference>
<keyword evidence="1 8" id="KW-0132">Cell division</keyword>
<feature type="chain" id="PRO_5033006401" description="Peptidoglycan-associated lipoprotein" evidence="10">
    <location>
        <begin position="25"/>
        <end position="167"/>
    </location>
</feature>
<evidence type="ECO:0000256" key="10">
    <source>
        <dbReference type="SAM" id="SignalP"/>
    </source>
</evidence>
<dbReference type="PRINTS" id="PR01023">
    <property type="entry name" value="NAFLGMOTY"/>
</dbReference>
<dbReference type="PRINTS" id="PR01021">
    <property type="entry name" value="OMPADOMAIN"/>
</dbReference>
<dbReference type="PROSITE" id="PS51123">
    <property type="entry name" value="OMPA_2"/>
    <property type="match status" value="1"/>
</dbReference>
<dbReference type="Proteomes" id="UP000596063">
    <property type="component" value="Chromosome"/>
</dbReference>
<evidence type="ECO:0000313" key="12">
    <source>
        <dbReference type="EMBL" id="QQD17570.1"/>
    </source>
</evidence>
<evidence type="ECO:0000256" key="2">
    <source>
        <dbReference type="ARBA" id="ARBA00022729"/>
    </source>
</evidence>
<dbReference type="GO" id="GO:0051301">
    <property type="term" value="P:cell division"/>
    <property type="evidence" value="ECO:0007669"/>
    <property type="project" value="UniProtKB-UniRule"/>
</dbReference>
<keyword evidence="5 8" id="KW-0998">Cell outer membrane</keyword>
<dbReference type="GO" id="GO:0009279">
    <property type="term" value="C:cell outer membrane"/>
    <property type="evidence" value="ECO:0007669"/>
    <property type="project" value="UniProtKB-SubCell"/>
</dbReference>
<dbReference type="InterPro" id="IPR036737">
    <property type="entry name" value="OmpA-like_sf"/>
</dbReference>
<dbReference type="InterPro" id="IPR006665">
    <property type="entry name" value="OmpA-like"/>
</dbReference>
<protein>
    <recommendedName>
        <fullName evidence="8">Peptidoglycan-associated lipoprotein</fullName>
        <shortName evidence="8">PAL</shortName>
    </recommendedName>
</protein>
<feature type="region of interest" description="Disordered" evidence="9">
    <location>
        <begin position="24"/>
        <end position="55"/>
    </location>
</feature>
<accession>A0A7T4UQR5</accession>
<comment type="similarity">
    <text evidence="8">Belongs to the Pal lipoprotein family.</text>
</comment>
<evidence type="ECO:0000256" key="1">
    <source>
        <dbReference type="ARBA" id="ARBA00022618"/>
    </source>
</evidence>
<dbReference type="PROSITE" id="PS51257">
    <property type="entry name" value="PROKAR_LIPOPROTEIN"/>
    <property type="match status" value="1"/>
</dbReference>
<name>A0A7T4UQR5_9GAMM</name>
<dbReference type="InterPro" id="IPR006690">
    <property type="entry name" value="OMPA-like_CS"/>
</dbReference>
<feature type="compositionally biased region" description="Polar residues" evidence="9">
    <location>
        <begin position="38"/>
        <end position="54"/>
    </location>
</feature>
<dbReference type="HAMAP" id="MF_02204">
    <property type="entry name" value="Pal"/>
    <property type="match status" value="1"/>
</dbReference>
<sequence>MKFQYKFVLGAVLSGLLLSGCSSTDTDASGEGSMNDDGFSTYTEPKDSSSSSEFDTAEEMANLQTVFYFDFDQASLSMDTRRALDAQINRLKNTTGPIRLEGHADERGTREYNIALGERRAQAVAEYMAINGIPRYRIETVSYGEERPVAFGQSESSYAKNRRVELK</sequence>
<keyword evidence="3 8" id="KW-0472">Membrane</keyword>
<dbReference type="InterPro" id="IPR039001">
    <property type="entry name" value="Pal"/>
</dbReference>
<keyword evidence="13" id="KW-1185">Reference proteome</keyword>
<dbReference type="PROSITE" id="PS01068">
    <property type="entry name" value="OMPA_1"/>
    <property type="match status" value="1"/>
</dbReference>
<dbReference type="RefSeq" id="WP_198569069.1">
    <property type="nucleotide sequence ID" value="NZ_CP066167.1"/>
</dbReference>
<proteinExistence type="inferred from homology"/>
<dbReference type="Gene3D" id="3.30.1330.60">
    <property type="entry name" value="OmpA-like domain"/>
    <property type="match status" value="1"/>
</dbReference>
<organism evidence="12 13">
    <name type="scientific">Spongiibacter nanhainus</name>
    <dbReference type="NCBI Taxonomy" id="2794344"/>
    <lineage>
        <taxon>Bacteria</taxon>
        <taxon>Pseudomonadati</taxon>
        <taxon>Pseudomonadota</taxon>
        <taxon>Gammaproteobacteria</taxon>
        <taxon>Cellvibrionales</taxon>
        <taxon>Spongiibacteraceae</taxon>
        <taxon>Spongiibacter</taxon>
    </lineage>
</organism>
<comment type="function">
    <text evidence="8">Part of the Tol-Pal system, which plays a role in outer membrane invagination during cell division and is important for maintaining outer membrane integrity.</text>
</comment>
<dbReference type="AlphaFoldDB" id="A0A7T4UQR5"/>
<evidence type="ECO:0000259" key="11">
    <source>
        <dbReference type="PROSITE" id="PS51123"/>
    </source>
</evidence>
<evidence type="ECO:0000256" key="9">
    <source>
        <dbReference type="SAM" id="MobiDB-lite"/>
    </source>
</evidence>
<dbReference type="PANTHER" id="PTHR30329:SF21">
    <property type="entry name" value="LIPOPROTEIN YIAD-RELATED"/>
    <property type="match status" value="1"/>
</dbReference>
<keyword evidence="4 8" id="KW-0564">Palmitate</keyword>
<keyword evidence="2 8" id="KW-0732">Signal</keyword>
<keyword evidence="6 8" id="KW-0449">Lipoprotein</keyword>
<dbReference type="InterPro" id="IPR006664">
    <property type="entry name" value="OMP_bac"/>
</dbReference>
<evidence type="ECO:0000256" key="6">
    <source>
        <dbReference type="ARBA" id="ARBA00023288"/>
    </source>
</evidence>
<dbReference type="EMBL" id="CP066167">
    <property type="protein sequence ID" value="QQD17570.1"/>
    <property type="molecule type" value="Genomic_DNA"/>
</dbReference>
<dbReference type="NCBIfam" id="TIGR02802">
    <property type="entry name" value="Pal_lipo"/>
    <property type="match status" value="1"/>
</dbReference>
<dbReference type="PANTHER" id="PTHR30329">
    <property type="entry name" value="STATOR ELEMENT OF FLAGELLAR MOTOR COMPLEX"/>
    <property type="match status" value="1"/>
</dbReference>
<evidence type="ECO:0000256" key="7">
    <source>
        <dbReference type="ARBA" id="ARBA00023306"/>
    </source>
</evidence>
<evidence type="ECO:0000313" key="13">
    <source>
        <dbReference type="Proteomes" id="UP000596063"/>
    </source>
</evidence>
<comment type="subunit">
    <text evidence="8">The Tol-Pal system is composed of five core proteins: the inner membrane proteins TolA, TolQ and TolR, the periplasmic protein TolB and the outer membrane protein Pal. They form a network linking the inner and outer membranes and the peptidoglycan layer.</text>
</comment>
<evidence type="ECO:0000256" key="5">
    <source>
        <dbReference type="ARBA" id="ARBA00023237"/>
    </source>
</evidence>
<dbReference type="KEGG" id="snan:I6N98_14610"/>
<dbReference type="InterPro" id="IPR050330">
    <property type="entry name" value="Bact_OuterMem_StrucFunc"/>
</dbReference>
<gene>
    <name evidence="8 12" type="primary">pal</name>
    <name evidence="12" type="ORF">I6N98_14610</name>
</gene>
<evidence type="ECO:0000256" key="4">
    <source>
        <dbReference type="ARBA" id="ARBA00023139"/>
    </source>
</evidence>
<dbReference type="InterPro" id="IPR014169">
    <property type="entry name" value="Pal_lipo_C"/>
</dbReference>
<dbReference type="CDD" id="cd07185">
    <property type="entry name" value="OmpA_C-like"/>
    <property type="match status" value="1"/>
</dbReference>
<evidence type="ECO:0000256" key="8">
    <source>
        <dbReference type="HAMAP-Rule" id="MF_02204"/>
    </source>
</evidence>